<dbReference type="Proteomes" id="UP000033772">
    <property type="component" value="Unassembled WGS sequence"/>
</dbReference>
<evidence type="ECO:0000313" key="2">
    <source>
        <dbReference type="Proteomes" id="UP000033772"/>
    </source>
</evidence>
<keyword evidence="2" id="KW-1185">Reference proteome</keyword>
<sequence>MPDGLNADEVSTEPTDTVSVTRVGIGDVVSIPGTSVDRCRVRMVRSPVPGVIWLYLADPSTDWPLRGHVALPLDRNVLRHHATASTDSDQVPDDS</sequence>
<dbReference type="OrthoDB" id="3789044at2"/>
<protein>
    <submittedName>
        <fullName evidence="1">Uncharacterized protein</fullName>
    </submittedName>
</protein>
<comment type="caution">
    <text evidence="1">The sequence shown here is derived from an EMBL/GenBank/DDBJ whole genome shotgun (WGS) entry which is preliminary data.</text>
</comment>
<accession>A0A1J4MY99</accession>
<dbReference type="AlphaFoldDB" id="A0A1J4MY99"/>
<dbReference type="STRING" id="1844.UG56_023440"/>
<gene>
    <name evidence="1" type="ORF">UG56_023440</name>
</gene>
<organism evidence="1 2">
    <name type="scientific">Nocardioides luteus</name>
    <dbReference type="NCBI Taxonomy" id="1844"/>
    <lineage>
        <taxon>Bacteria</taxon>
        <taxon>Bacillati</taxon>
        <taxon>Actinomycetota</taxon>
        <taxon>Actinomycetes</taxon>
        <taxon>Propionibacteriales</taxon>
        <taxon>Nocardioidaceae</taxon>
        <taxon>Nocardioides</taxon>
    </lineage>
</organism>
<dbReference type="EMBL" id="JZDQ02000041">
    <property type="protein sequence ID" value="OIJ24332.1"/>
    <property type="molecule type" value="Genomic_DNA"/>
</dbReference>
<name>A0A1J4MY99_9ACTN</name>
<dbReference type="RefSeq" id="WP_045550977.1">
    <property type="nucleotide sequence ID" value="NZ_JZDQ02000041.1"/>
</dbReference>
<reference evidence="1" key="1">
    <citation type="submission" date="2016-10" db="EMBL/GenBank/DDBJ databases">
        <title>Draft Genome Sequence of Nocardioides luteus Strain BAFB, an Alkane-Degrading Bacterium Isolated from JP-7 Polluted Soil.</title>
        <authorList>
            <person name="Brown L."/>
            <person name="Ruiz O.N."/>
            <person name="Gunasekera T."/>
        </authorList>
    </citation>
    <scope>NUCLEOTIDE SEQUENCE [LARGE SCALE GENOMIC DNA]</scope>
    <source>
        <strain evidence="1">BAFB</strain>
    </source>
</reference>
<evidence type="ECO:0000313" key="1">
    <source>
        <dbReference type="EMBL" id="OIJ24332.1"/>
    </source>
</evidence>
<proteinExistence type="predicted"/>